<dbReference type="AlphaFoldDB" id="A0A1X7SF76"/>
<name>A0A1X7SF76_AMPQE</name>
<protein>
    <submittedName>
        <fullName evidence="1">Uncharacterized protein</fullName>
    </submittedName>
</protein>
<evidence type="ECO:0000313" key="1">
    <source>
        <dbReference type="EnsemblMetazoa" id="Aqu2.1.00729_001"/>
    </source>
</evidence>
<accession>A0A1X7SF76</accession>
<dbReference type="EnsemblMetazoa" id="Aqu2.1.00729_001">
    <property type="protein sequence ID" value="Aqu2.1.00729_001"/>
    <property type="gene ID" value="Aqu2.1.00729"/>
</dbReference>
<sequence length="81" mass="8903">MDEFLKLFDDEPAHLHSSCHSYLPSSPLTDGSSAASVISLSIYLHALRDIGPMTTREFKIRGNGPMTTRLTNLQDSGILVQ</sequence>
<proteinExistence type="predicted"/>
<reference evidence="1" key="1">
    <citation type="submission" date="2017-05" db="UniProtKB">
        <authorList>
            <consortium name="EnsemblMetazoa"/>
        </authorList>
    </citation>
    <scope>IDENTIFICATION</scope>
</reference>
<organism evidence="1">
    <name type="scientific">Amphimedon queenslandica</name>
    <name type="common">Sponge</name>
    <dbReference type="NCBI Taxonomy" id="400682"/>
    <lineage>
        <taxon>Eukaryota</taxon>
        <taxon>Metazoa</taxon>
        <taxon>Porifera</taxon>
        <taxon>Demospongiae</taxon>
        <taxon>Heteroscleromorpha</taxon>
        <taxon>Haplosclerida</taxon>
        <taxon>Niphatidae</taxon>
        <taxon>Amphimedon</taxon>
    </lineage>
</organism>
<dbReference type="InParanoid" id="A0A1X7SF76"/>